<evidence type="ECO:0000313" key="2">
    <source>
        <dbReference type="Proteomes" id="UP001066276"/>
    </source>
</evidence>
<organism evidence="1 2">
    <name type="scientific">Pleurodeles waltl</name>
    <name type="common">Iberian ribbed newt</name>
    <dbReference type="NCBI Taxonomy" id="8319"/>
    <lineage>
        <taxon>Eukaryota</taxon>
        <taxon>Metazoa</taxon>
        <taxon>Chordata</taxon>
        <taxon>Craniata</taxon>
        <taxon>Vertebrata</taxon>
        <taxon>Euteleostomi</taxon>
        <taxon>Amphibia</taxon>
        <taxon>Batrachia</taxon>
        <taxon>Caudata</taxon>
        <taxon>Salamandroidea</taxon>
        <taxon>Salamandridae</taxon>
        <taxon>Pleurodelinae</taxon>
        <taxon>Pleurodeles</taxon>
    </lineage>
</organism>
<dbReference type="Proteomes" id="UP001066276">
    <property type="component" value="Chromosome 7"/>
</dbReference>
<sequence length="88" mass="9264">MQGPLSRPAVCHFSPTNRGSAANAITRPGNQLVDRFSAGLSVTRFSCQACEDLGGHKTAPVAIALPLDGRKAIRQTPWMAMSAKINGS</sequence>
<dbReference type="EMBL" id="JANPWB010000011">
    <property type="protein sequence ID" value="KAJ1130496.1"/>
    <property type="molecule type" value="Genomic_DNA"/>
</dbReference>
<keyword evidence="2" id="KW-1185">Reference proteome</keyword>
<dbReference type="AlphaFoldDB" id="A0AAV7PSR9"/>
<evidence type="ECO:0000313" key="1">
    <source>
        <dbReference type="EMBL" id="KAJ1130496.1"/>
    </source>
</evidence>
<accession>A0AAV7PSR9</accession>
<comment type="caution">
    <text evidence="1">The sequence shown here is derived from an EMBL/GenBank/DDBJ whole genome shotgun (WGS) entry which is preliminary data.</text>
</comment>
<protein>
    <submittedName>
        <fullName evidence="1">Uncharacterized protein</fullName>
    </submittedName>
</protein>
<proteinExistence type="predicted"/>
<reference evidence="1" key="1">
    <citation type="journal article" date="2022" name="bioRxiv">
        <title>Sequencing and chromosome-scale assembly of the giantPleurodeles waltlgenome.</title>
        <authorList>
            <person name="Brown T."/>
            <person name="Elewa A."/>
            <person name="Iarovenko S."/>
            <person name="Subramanian E."/>
            <person name="Araus A.J."/>
            <person name="Petzold A."/>
            <person name="Susuki M."/>
            <person name="Suzuki K.-i.T."/>
            <person name="Hayashi T."/>
            <person name="Toyoda A."/>
            <person name="Oliveira C."/>
            <person name="Osipova E."/>
            <person name="Leigh N.D."/>
            <person name="Simon A."/>
            <person name="Yun M.H."/>
        </authorList>
    </citation>
    <scope>NUCLEOTIDE SEQUENCE</scope>
    <source>
        <strain evidence="1">20211129_DDA</strain>
        <tissue evidence="1">Liver</tissue>
    </source>
</reference>
<name>A0AAV7PSR9_PLEWA</name>
<gene>
    <name evidence="1" type="ORF">NDU88_008848</name>
</gene>